<keyword evidence="5 6" id="KW-0472">Membrane</keyword>
<comment type="subcellular location">
    <subcellularLocation>
        <location evidence="1">Membrane</location>
        <topology evidence="1">Multi-pass membrane protein</topology>
    </subcellularLocation>
</comment>
<dbReference type="GO" id="GO:0005886">
    <property type="term" value="C:plasma membrane"/>
    <property type="evidence" value="ECO:0007669"/>
    <property type="project" value="TreeGrafter"/>
</dbReference>
<evidence type="ECO:0000256" key="3">
    <source>
        <dbReference type="ARBA" id="ARBA00022692"/>
    </source>
</evidence>
<organism evidence="7 8">
    <name type="scientific">Labrys okinawensis</name>
    <dbReference type="NCBI Taxonomy" id="346911"/>
    <lineage>
        <taxon>Bacteria</taxon>
        <taxon>Pseudomonadati</taxon>
        <taxon>Pseudomonadota</taxon>
        <taxon>Alphaproteobacteria</taxon>
        <taxon>Hyphomicrobiales</taxon>
        <taxon>Xanthobacteraceae</taxon>
        <taxon>Labrys</taxon>
    </lineage>
</organism>
<name>A0A2S9QHT0_9HYPH</name>
<comment type="similarity">
    <text evidence="2 6">Belongs to the BI1 family.</text>
</comment>
<dbReference type="Proteomes" id="UP000237682">
    <property type="component" value="Unassembled WGS sequence"/>
</dbReference>
<feature type="transmembrane region" description="Helical" evidence="6">
    <location>
        <begin position="136"/>
        <end position="155"/>
    </location>
</feature>
<dbReference type="Pfam" id="PF01027">
    <property type="entry name" value="Bax1-I"/>
    <property type="match status" value="1"/>
</dbReference>
<feature type="transmembrane region" description="Helical" evidence="6">
    <location>
        <begin position="110"/>
        <end position="130"/>
    </location>
</feature>
<feature type="transmembrane region" description="Helical" evidence="6">
    <location>
        <begin position="189"/>
        <end position="207"/>
    </location>
</feature>
<evidence type="ECO:0000256" key="6">
    <source>
        <dbReference type="RuleBase" id="RU004379"/>
    </source>
</evidence>
<keyword evidence="3 6" id="KW-0812">Transmembrane</keyword>
<evidence type="ECO:0000256" key="1">
    <source>
        <dbReference type="ARBA" id="ARBA00004141"/>
    </source>
</evidence>
<dbReference type="OrthoDB" id="9793828at2"/>
<feature type="transmembrane region" description="Helical" evidence="6">
    <location>
        <begin position="38"/>
        <end position="60"/>
    </location>
</feature>
<evidence type="ECO:0000256" key="2">
    <source>
        <dbReference type="ARBA" id="ARBA00010350"/>
    </source>
</evidence>
<dbReference type="EMBL" id="PUEJ01000002">
    <property type="protein sequence ID" value="PRH88909.1"/>
    <property type="molecule type" value="Genomic_DNA"/>
</dbReference>
<feature type="transmembrane region" description="Helical" evidence="6">
    <location>
        <begin position="231"/>
        <end position="254"/>
    </location>
</feature>
<comment type="caution">
    <text evidence="7">The sequence shown here is derived from an EMBL/GenBank/DDBJ whole genome shotgun (WGS) entry which is preliminary data.</text>
</comment>
<sequence length="258" mass="27970">MAFNDPRFSAGTVSDVRAGAPAIDQGLRAFMLAVYNHMTLGVAITGLVALGAYMASGIVVNEAGKIVELNSFGMFLFNSPFKWVVAFAPLGMVFWMNMGTEGRSVQTTRVLFYVFSALMGLSLSTIFLVYTHGSIARVFFISAASFGALSLYGYTTKRNLSAFGAFLMMGLVGLLLASLVNLFFPSGMLTFIISVAGVGIFAGLTAYDTQMLKSLYVENAHSFSRDEGEKLAVHGALTLYLDFINLFIMLLRLLGDRR</sequence>
<keyword evidence="4 6" id="KW-1133">Transmembrane helix</keyword>
<accession>A0A2S9QHT0</accession>
<evidence type="ECO:0000313" key="7">
    <source>
        <dbReference type="EMBL" id="PRH88909.1"/>
    </source>
</evidence>
<feature type="transmembrane region" description="Helical" evidence="6">
    <location>
        <begin position="80"/>
        <end position="98"/>
    </location>
</feature>
<dbReference type="CDD" id="cd10432">
    <property type="entry name" value="BI-1-like_bacterial"/>
    <property type="match status" value="1"/>
</dbReference>
<keyword evidence="8" id="KW-1185">Reference proteome</keyword>
<dbReference type="AlphaFoldDB" id="A0A2S9QHT0"/>
<dbReference type="InterPro" id="IPR006214">
    <property type="entry name" value="Bax_inhibitor_1-related"/>
</dbReference>
<feature type="transmembrane region" description="Helical" evidence="6">
    <location>
        <begin position="162"/>
        <end position="183"/>
    </location>
</feature>
<dbReference type="RefSeq" id="WP_105861251.1">
    <property type="nucleotide sequence ID" value="NZ_PUEJ01000002.1"/>
</dbReference>
<evidence type="ECO:0008006" key="9">
    <source>
        <dbReference type="Google" id="ProtNLM"/>
    </source>
</evidence>
<protein>
    <recommendedName>
        <fullName evidence="9">BAX inhibitor (BI)-1/YccA family protein</fullName>
    </recommendedName>
</protein>
<evidence type="ECO:0000256" key="5">
    <source>
        <dbReference type="ARBA" id="ARBA00023136"/>
    </source>
</evidence>
<reference evidence="7 8" key="1">
    <citation type="submission" date="2018-02" db="EMBL/GenBank/DDBJ databases">
        <title>Whole genome sequencing of endophytic bacterium.</title>
        <authorList>
            <person name="Eedara R."/>
            <person name="Podile A.R."/>
        </authorList>
    </citation>
    <scope>NUCLEOTIDE SEQUENCE [LARGE SCALE GENOMIC DNA]</scope>
    <source>
        <strain evidence="7 8">RP1T</strain>
    </source>
</reference>
<evidence type="ECO:0000313" key="8">
    <source>
        <dbReference type="Proteomes" id="UP000237682"/>
    </source>
</evidence>
<gene>
    <name evidence="7" type="ORF">C5L14_06775</name>
</gene>
<dbReference type="PANTHER" id="PTHR23291:SF50">
    <property type="entry name" value="PROTEIN LIFEGUARD 4"/>
    <property type="match status" value="1"/>
</dbReference>
<dbReference type="PANTHER" id="PTHR23291">
    <property type="entry name" value="BAX INHIBITOR-RELATED"/>
    <property type="match status" value="1"/>
</dbReference>
<proteinExistence type="inferred from homology"/>
<evidence type="ECO:0000256" key="4">
    <source>
        <dbReference type="ARBA" id="ARBA00022989"/>
    </source>
</evidence>